<dbReference type="AlphaFoldDB" id="A0A0A0HKK2"/>
<dbReference type="OrthoDB" id="9808638at2"/>
<dbReference type="eggNOG" id="COG2076">
    <property type="taxonomic scope" value="Bacteria"/>
</dbReference>
<keyword evidence="5 9" id="KW-1133">Transmembrane helix</keyword>
<dbReference type="GO" id="GO:0015199">
    <property type="term" value="F:amino-acid betaine transmembrane transporter activity"/>
    <property type="evidence" value="ECO:0007669"/>
    <property type="project" value="TreeGrafter"/>
</dbReference>
<keyword evidence="2" id="KW-0813">Transport</keyword>
<comment type="similarity">
    <text evidence="7 8">Belongs to the drug/metabolite transporter (DMT) superfamily. Small multidrug resistance (SMR) (TC 2.A.7.1) family.</text>
</comment>
<evidence type="ECO:0000313" key="11">
    <source>
        <dbReference type="Proteomes" id="UP000030021"/>
    </source>
</evidence>
<keyword evidence="4 8" id="KW-0812">Transmembrane</keyword>
<name>A0A0A0HKK2_9RHOB</name>
<dbReference type="SUPFAM" id="SSF103481">
    <property type="entry name" value="Multidrug resistance efflux transporter EmrE"/>
    <property type="match status" value="1"/>
</dbReference>
<dbReference type="PANTHER" id="PTHR30561:SF1">
    <property type="entry name" value="MULTIDRUG TRANSPORTER EMRE"/>
    <property type="match status" value="1"/>
</dbReference>
<dbReference type="InterPro" id="IPR045324">
    <property type="entry name" value="Small_multidrug_res"/>
</dbReference>
<evidence type="ECO:0000256" key="2">
    <source>
        <dbReference type="ARBA" id="ARBA00022448"/>
    </source>
</evidence>
<evidence type="ECO:0000256" key="6">
    <source>
        <dbReference type="ARBA" id="ARBA00023136"/>
    </source>
</evidence>
<dbReference type="Gene3D" id="1.10.3730.20">
    <property type="match status" value="1"/>
</dbReference>
<dbReference type="PATRIC" id="fig|1288298.3.peg.3518"/>
<evidence type="ECO:0000256" key="8">
    <source>
        <dbReference type="RuleBase" id="RU003942"/>
    </source>
</evidence>
<keyword evidence="6 9" id="KW-0472">Membrane</keyword>
<dbReference type="GO" id="GO:0031460">
    <property type="term" value="P:glycine betaine transport"/>
    <property type="evidence" value="ECO:0007669"/>
    <property type="project" value="TreeGrafter"/>
</dbReference>
<protein>
    <submittedName>
        <fullName evidence="10">Membrane transporter</fullName>
    </submittedName>
</protein>
<feature type="transmembrane region" description="Helical" evidence="9">
    <location>
        <begin position="32"/>
        <end position="50"/>
    </location>
</feature>
<dbReference type="InterPro" id="IPR037185">
    <property type="entry name" value="EmrE-like"/>
</dbReference>
<gene>
    <name evidence="10" type="ORF">rosmuc_03508</name>
</gene>
<evidence type="ECO:0000256" key="4">
    <source>
        <dbReference type="ARBA" id="ARBA00022692"/>
    </source>
</evidence>
<evidence type="ECO:0000256" key="7">
    <source>
        <dbReference type="ARBA" id="ARBA00038032"/>
    </source>
</evidence>
<dbReference type="STRING" id="215743.ROSMUCSMR3_00599"/>
<comment type="caution">
    <text evidence="10">The sequence shown here is derived from an EMBL/GenBank/DDBJ whole genome shotgun (WGS) entry which is preliminary data.</text>
</comment>
<dbReference type="PANTHER" id="PTHR30561">
    <property type="entry name" value="SMR FAMILY PROTON-DEPENDENT DRUG EFFLUX TRANSPORTER SUGE"/>
    <property type="match status" value="1"/>
</dbReference>
<feature type="transmembrane region" description="Helical" evidence="9">
    <location>
        <begin position="62"/>
        <end position="81"/>
    </location>
</feature>
<evidence type="ECO:0000256" key="3">
    <source>
        <dbReference type="ARBA" id="ARBA00022475"/>
    </source>
</evidence>
<dbReference type="EMBL" id="AONH01000016">
    <property type="protein sequence ID" value="KGM87204.1"/>
    <property type="molecule type" value="Genomic_DNA"/>
</dbReference>
<reference evidence="10 11" key="1">
    <citation type="submission" date="2013-01" db="EMBL/GenBank/DDBJ databases">
        <authorList>
            <person name="Fiebig A."/>
            <person name="Goeker M."/>
            <person name="Klenk H.-P.P."/>
        </authorList>
    </citation>
    <scope>NUCLEOTIDE SEQUENCE [LARGE SCALE GENOMIC DNA]</scope>
    <source>
        <strain evidence="10 11">DSM 17069</strain>
    </source>
</reference>
<dbReference type="Proteomes" id="UP000030021">
    <property type="component" value="Unassembled WGS sequence"/>
</dbReference>
<evidence type="ECO:0000256" key="5">
    <source>
        <dbReference type="ARBA" id="ARBA00022989"/>
    </source>
</evidence>
<dbReference type="GO" id="GO:0015220">
    <property type="term" value="F:choline transmembrane transporter activity"/>
    <property type="evidence" value="ECO:0007669"/>
    <property type="project" value="TreeGrafter"/>
</dbReference>
<feature type="transmembrane region" description="Helical" evidence="9">
    <location>
        <begin position="87"/>
        <end position="106"/>
    </location>
</feature>
<evidence type="ECO:0000256" key="1">
    <source>
        <dbReference type="ARBA" id="ARBA00004651"/>
    </source>
</evidence>
<proteinExistence type="inferred from homology"/>
<evidence type="ECO:0000313" key="10">
    <source>
        <dbReference type="EMBL" id="KGM87204.1"/>
    </source>
</evidence>
<dbReference type="InterPro" id="IPR000390">
    <property type="entry name" value="Small_drug/metabolite_transptr"/>
</dbReference>
<dbReference type="FunFam" id="1.10.3730.20:FF:000001">
    <property type="entry name" value="Quaternary ammonium compound resistance transporter SugE"/>
    <property type="match status" value="1"/>
</dbReference>
<dbReference type="RefSeq" id="WP_075571703.1">
    <property type="nucleotide sequence ID" value="NZ_KN293975.1"/>
</dbReference>
<sequence length="112" mass="12040">MIPQVYLILFLAILAETAGTTALQASQQFTRLWPSVLVVVAYGISFFLLAQTLKVMPVGVVYAIWSGLGIVFIACIGYVIFGQKLDLPAIIGTGMILAGIVVIQLFSRTAPH</sequence>
<comment type="subcellular location">
    <subcellularLocation>
        <location evidence="1 8">Cell membrane</location>
        <topology evidence="1 8">Multi-pass membrane protein</topology>
    </subcellularLocation>
</comment>
<dbReference type="GO" id="GO:0005886">
    <property type="term" value="C:plasma membrane"/>
    <property type="evidence" value="ECO:0007669"/>
    <property type="project" value="UniProtKB-SubCell"/>
</dbReference>
<dbReference type="HOGENOM" id="CLU_133067_0_2_5"/>
<accession>A0A0A0HKK2</accession>
<organism evidence="10 11">
    <name type="scientific">Roseovarius mucosus DSM 17069</name>
    <dbReference type="NCBI Taxonomy" id="1288298"/>
    <lineage>
        <taxon>Bacteria</taxon>
        <taxon>Pseudomonadati</taxon>
        <taxon>Pseudomonadota</taxon>
        <taxon>Alphaproteobacteria</taxon>
        <taxon>Rhodobacterales</taxon>
        <taxon>Roseobacteraceae</taxon>
        <taxon>Roseovarius</taxon>
    </lineage>
</organism>
<dbReference type="GO" id="GO:0015297">
    <property type="term" value="F:antiporter activity"/>
    <property type="evidence" value="ECO:0007669"/>
    <property type="project" value="TreeGrafter"/>
</dbReference>
<evidence type="ECO:0000256" key="9">
    <source>
        <dbReference type="SAM" id="Phobius"/>
    </source>
</evidence>
<dbReference type="Pfam" id="PF00893">
    <property type="entry name" value="Multi_Drug_Res"/>
    <property type="match status" value="1"/>
</dbReference>
<keyword evidence="3" id="KW-1003">Cell membrane</keyword>
<dbReference type="GO" id="GO:1990961">
    <property type="term" value="P:xenobiotic detoxification by transmembrane export across the plasma membrane"/>
    <property type="evidence" value="ECO:0007669"/>
    <property type="project" value="UniProtKB-ARBA"/>
</dbReference>